<organism evidence="1 2">
    <name type="scientific">Mycobacterium asiaticum</name>
    <dbReference type="NCBI Taxonomy" id="1790"/>
    <lineage>
        <taxon>Bacteria</taxon>
        <taxon>Bacillati</taxon>
        <taxon>Actinomycetota</taxon>
        <taxon>Actinomycetes</taxon>
        <taxon>Mycobacteriales</taxon>
        <taxon>Mycobacteriaceae</taxon>
        <taxon>Mycobacterium</taxon>
    </lineage>
</organism>
<dbReference type="InterPro" id="IPR010451">
    <property type="entry name" value="Acetoacetate_decarboxylase"/>
</dbReference>
<proteinExistence type="predicted"/>
<dbReference type="GO" id="GO:0016829">
    <property type="term" value="F:lyase activity"/>
    <property type="evidence" value="ECO:0007669"/>
    <property type="project" value="InterPro"/>
</dbReference>
<name>A0A1A3KXW8_MYCAS</name>
<accession>A0A1A3KXW8</accession>
<dbReference type="Gene3D" id="2.40.400.10">
    <property type="entry name" value="Acetoacetate decarboxylase-like"/>
    <property type="match status" value="1"/>
</dbReference>
<sequence>MGDTNTRIELTGLRGVPETALSAALVASLPVNEAPAPWECRCSALLWLGRGGRAAAAALPPALAGSPALATVGGFVRYTDTPVGAYDEVLGMIASRTGVRPWGNVAFMSVNSESSLVGGRTNWAMPKTLARFDGELANGGLITGNGLDEVSWTVSATPRIAGPAIPLKTKATARQEFADGRVGDSLLTFSGRIRPAFITVGVSSAGPLPTWLRPGLHPGAFVEDATFTLGEPSFR</sequence>
<evidence type="ECO:0000313" key="1">
    <source>
        <dbReference type="EMBL" id="OBJ90062.1"/>
    </source>
</evidence>
<dbReference type="RefSeq" id="WP_065138318.1">
    <property type="nucleotide sequence ID" value="NZ_LZLM01000014.1"/>
</dbReference>
<dbReference type="AlphaFoldDB" id="A0A1A3KXW8"/>
<gene>
    <name evidence="1" type="ORF">A5640_26135</name>
</gene>
<evidence type="ECO:0008006" key="3">
    <source>
        <dbReference type="Google" id="ProtNLM"/>
    </source>
</evidence>
<reference evidence="1 2" key="1">
    <citation type="submission" date="2016-06" db="EMBL/GenBank/DDBJ databases">
        <authorList>
            <person name="Kjaerup R.B."/>
            <person name="Dalgaard T.S."/>
            <person name="Juul-Madsen H.R."/>
        </authorList>
    </citation>
    <scope>NUCLEOTIDE SEQUENCE [LARGE SCALE GENOMIC DNA]</scope>
    <source>
        <strain evidence="1 2">1276495.2</strain>
    </source>
</reference>
<dbReference type="Proteomes" id="UP000093925">
    <property type="component" value="Unassembled WGS sequence"/>
</dbReference>
<protein>
    <recommendedName>
        <fullName evidence="3">Acetoacetate decarboxylase</fullName>
    </recommendedName>
</protein>
<comment type="caution">
    <text evidence="1">The sequence shown here is derived from an EMBL/GenBank/DDBJ whole genome shotgun (WGS) entry which is preliminary data.</text>
</comment>
<evidence type="ECO:0000313" key="2">
    <source>
        <dbReference type="Proteomes" id="UP000093925"/>
    </source>
</evidence>
<dbReference type="Pfam" id="PF06314">
    <property type="entry name" value="ADC"/>
    <property type="match status" value="1"/>
</dbReference>
<dbReference type="EMBL" id="LZLM01000014">
    <property type="protein sequence ID" value="OBJ90062.1"/>
    <property type="molecule type" value="Genomic_DNA"/>
</dbReference>
<dbReference type="SUPFAM" id="SSF160104">
    <property type="entry name" value="Acetoacetate decarboxylase-like"/>
    <property type="match status" value="1"/>
</dbReference>
<dbReference type="InterPro" id="IPR023375">
    <property type="entry name" value="ADC_dom_sf"/>
</dbReference>